<name>G2H206_9ENTR</name>
<accession>G2H206</accession>
<reference evidence="1 2" key="1">
    <citation type="journal article" date="2012" name="Genome Res.">
        <title>Genomic basis of endosymbiont-conferred protection against an insect parasitoid.</title>
        <authorList>
            <person name="Hansen A.K."/>
            <person name="Vorburger C."/>
            <person name="Moran N.A."/>
        </authorList>
    </citation>
    <scope>NUCLEOTIDE SEQUENCE [LARGE SCALE GENOMIC DNA]</scope>
    <source>
        <strain evidence="2">R5.15</strain>
    </source>
</reference>
<comment type="caution">
    <text evidence="1">The sequence shown here is derived from an EMBL/GenBank/DDBJ whole genome shotgun (WGS) entry which is preliminary data.</text>
</comment>
<keyword evidence="2" id="KW-1185">Reference proteome</keyword>
<gene>
    <name evidence="1" type="ORF">Rin_00021030</name>
</gene>
<evidence type="ECO:0000313" key="2">
    <source>
        <dbReference type="Proteomes" id="UP000004116"/>
    </source>
</evidence>
<dbReference type="Proteomes" id="UP000004116">
    <property type="component" value="Unassembled WGS sequence"/>
</dbReference>
<evidence type="ECO:0000313" key="1">
    <source>
        <dbReference type="EMBL" id="EGY27975.1"/>
    </source>
</evidence>
<proteinExistence type="predicted"/>
<dbReference type="AlphaFoldDB" id="G2H206"/>
<protein>
    <submittedName>
        <fullName evidence="1">Uncharacterized protein</fullName>
    </submittedName>
</protein>
<organism evidence="1 2">
    <name type="scientific">Candidatus Regiella insecticola 5.15</name>
    <dbReference type="NCBI Taxonomy" id="1005043"/>
    <lineage>
        <taxon>Bacteria</taxon>
        <taxon>Pseudomonadati</taxon>
        <taxon>Pseudomonadota</taxon>
        <taxon>Gammaproteobacteria</taxon>
        <taxon>Enterobacterales</taxon>
        <taxon>Enterobacteriaceae</taxon>
        <taxon>aphid secondary symbionts</taxon>
        <taxon>Candidatus Regiella</taxon>
    </lineage>
</organism>
<sequence>MTYERVVSIYENLSWPVETRSISHHLAETMSSRIGGKDKGTLLSETGNGGKGKVTLSAETRVTARYF</sequence>
<dbReference type="EMBL" id="AGCA01000493">
    <property type="protein sequence ID" value="EGY27975.1"/>
    <property type="molecule type" value="Genomic_DNA"/>
</dbReference>